<comment type="caution">
    <text evidence="1">The sequence shown here is derived from an EMBL/GenBank/DDBJ whole genome shotgun (WGS) entry which is preliminary data.</text>
</comment>
<dbReference type="Proteomes" id="UP000234839">
    <property type="component" value="Unassembled WGS sequence"/>
</dbReference>
<gene>
    <name evidence="1" type="ORF">CXG49_25430</name>
    <name evidence="2" type="ORF">CXG53_25185</name>
</gene>
<keyword evidence="3" id="KW-1185">Reference proteome</keyword>
<evidence type="ECO:0000313" key="2">
    <source>
        <dbReference type="EMBL" id="PLV20885.1"/>
    </source>
</evidence>
<evidence type="ECO:0000313" key="4">
    <source>
        <dbReference type="Proteomes" id="UP000234878"/>
    </source>
</evidence>
<dbReference type="AlphaFoldDB" id="A0AAX0VP95"/>
<organism evidence="1 4">
    <name type="scientific">Pseudomonas guariconensis</name>
    <dbReference type="NCBI Taxonomy" id="1288410"/>
    <lineage>
        <taxon>Bacteria</taxon>
        <taxon>Pseudomonadati</taxon>
        <taxon>Pseudomonadota</taxon>
        <taxon>Gammaproteobacteria</taxon>
        <taxon>Pseudomonadales</taxon>
        <taxon>Pseudomonadaceae</taxon>
        <taxon>Pseudomonas</taxon>
    </lineage>
</organism>
<dbReference type="Proteomes" id="UP000234878">
    <property type="component" value="Unassembled WGS sequence"/>
</dbReference>
<proteinExistence type="predicted"/>
<dbReference type="RefSeq" id="WP_102082766.1">
    <property type="nucleotide sequence ID" value="NZ_CP194068.1"/>
</dbReference>
<evidence type="ECO:0000313" key="1">
    <source>
        <dbReference type="EMBL" id="PLV12577.1"/>
    </source>
</evidence>
<reference evidence="3 4" key="1">
    <citation type="submission" date="2017-12" db="EMBL/GenBank/DDBJ databases">
        <title>Detection of the carbapenemase gene blaVIM-5 in members of the Pseudomonas putida group isolated from polluted Nigerian wetlands.</title>
        <authorList>
            <person name="Adelowo O."/>
            <person name="Vollmers J."/>
            <person name="Maeusezahl I."/>
            <person name="Kaster A.-K."/>
            <person name="Mueller J.A."/>
        </authorList>
    </citation>
    <scope>NUCLEOTIDE SEQUENCE [LARGE SCALE GENOMIC DNA]</scope>
    <source>
        <strain evidence="2 3">MR119</strain>
        <strain evidence="1 4">MR144</strain>
    </source>
</reference>
<accession>A0AAX0VP95</accession>
<protein>
    <submittedName>
        <fullName evidence="1">Uncharacterized protein</fullName>
    </submittedName>
</protein>
<name>A0AAX0VP95_9PSED</name>
<dbReference type="EMBL" id="PJCP01000032">
    <property type="protein sequence ID" value="PLV20885.1"/>
    <property type="molecule type" value="Genomic_DNA"/>
</dbReference>
<sequence length="77" mass="8976">MQRERRLERRVKKTLEGVVEAGEQLIREAIEATRAYHQAEAEGRPAVEIERLRLIADSLYEAVTEYQLRSADGRTRH</sequence>
<evidence type="ECO:0000313" key="3">
    <source>
        <dbReference type="Proteomes" id="UP000234839"/>
    </source>
</evidence>
<dbReference type="EMBL" id="PJCQ01000036">
    <property type="protein sequence ID" value="PLV12577.1"/>
    <property type="molecule type" value="Genomic_DNA"/>
</dbReference>